<keyword evidence="8" id="KW-1185">Reference proteome</keyword>
<evidence type="ECO:0000256" key="1">
    <source>
        <dbReference type="ARBA" id="ARBA00022679"/>
    </source>
</evidence>
<evidence type="ECO:0000256" key="2">
    <source>
        <dbReference type="ARBA" id="ARBA00022695"/>
    </source>
</evidence>
<dbReference type="Gene3D" id="2.40.70.10">
    <property type="entry name" value="Acid Proteases"/>
    <property type="match status" value="1"/>
</dbReference>
<gene>
    <name evidence="7" type="ORF">GH714_004927</name>
</gene>
<reference evidence="7 8" key="1">
    <citation type="journal article" date="2020" name="Mol. Plant">
        <title>The Chromosome-Based Rubber Tree Genome Provides New Insights into Spurge Genome Evolution and Rubber Biosynthesis.</title>
        <authorList>
            <person name="Liu J."/>
            <person name="Shi C."/>
            <person name="Shi C.C."/>
            <person name="Li W."/>
            <person name="Zhang Q.J."/>
            <person name="Zhang Y."/>
            <person name="Li K."/>
            <person name="Lu H.F."/>
            <person name="Shi C."/>
            <person name="Zhu S.T."/>
            <person name="Xiao Z.Y."/>
            <person name="Nan H."/>
            <person name="Yue Y."/>
            <person name="Zhu X.G."/>
            <person name="Wu Y."/>
            <person name="Hong X.N."/>
            <person name="Fan G.Y."/>
            <person name="Tong Y."/>
            <person name="Zhang D."/>
            <person name="Mao C.L."/>
            <person name="Liu Y.L."/>
            <person name="Hao S.J."/>
            <person name="Liu W.Q."/>
            <person name="Lv M.Q."/>
            <person name="Zhang H.B."/>
            <person name="Liu Y."/>
            <person name="Hu-Tang G.R."/>
            <person name="Wang J.P."/>
            <person name="Wang J.H."/>
            <person name="Sun Y.H."/>
            <person name="Ni S.B."/>
            <person name="Chen W.B."/>
            <person name="Zhang X.C."/>
            <person name="Jiao Y.N."/>
            <person name="Eichler E.E."/>
            <person name="Li G.H."/>
            <person name="Liu X."/>
            <person name="Gao L.Z."/>
        </authorList>
    </citation>
    <scope>NUCLEOTIDE SEQUENCE [LARGE SCALE GENOMIC DNA]</scope>
    <source>
        <strain evidence="8">cv. GT1</strain>
        <tissue evidence="7">Leaf</tissue>
    </source>
</reference>
<evidence type="ECO:0000256" key="4">
    <source>
        <dbReference type="ARBA" id="ARBA00022759"/>
    </source>
</evidence>
<dbReference type="PROSITE" id="PS00141">
    <property type="entry name" value="ASP_PROTEASE"/>
    <property type="match status" value="1"/>
</dbReference>
<dbReference type="PANTHER" id="PTHR37984">
    <property type="entry name" value="PROTEIN CBG26694"/>
    <property type="match status" value="1"/>
</dbReference>
<feature type="region of interest" description="Disordered" evidence="6">
    <location>
        <begin position="388"/>
        <end position="415"/>
    </location>
</feature>
<dbReference type="AlphaFoldDB" id="A0A6A6NFN0"/>
<name>A0A6A6NFN0_HEVBR</name>
<organism evidence="7 8">
    <name type="scientific">Hevea brasiliensis</name>
    <name type="common">Para rubber tree</name>
    <name type="synonym">Siphonia brasiliensis</name>
    <dbReference type="NCBI Taxonomy" id="3981"/>
    <lineage>
        <taxon>Eukaryota</taxon>
        <taxon>Viridiplantae</taxon>
        <taxon>Streptophyta</taxon>
        <taxon>Embryophyta</taxon>
        <taxon>Tracheophyta</taxon>
        <taxon>Spermatophyta</taxon>
        <taxon>Magnoliopsida</taxon>
        <taxon>eudicotyledons</taxon>
        <taxon>Gunneridae</taxon>
        <taxon>Pentapetalae</taxon>
        <taxon>rosids</taxon>
        <taxon>fabids</taxon>
        <taxon>Malpighiales</taxon>
        <taxon>Euphorbiaceae</taxon>
        <taxon>Crotonoideae</taxon>
        <taxon>Micrandreae</taxon>
        <taxon>Hevea</taxon>
    </lineage>
</organism>
<dbReference type="Pfam" id="PF08284">
    <property type="entry name" value="RVP_2"/>
    <property type="match status" value="1"/>
</dbReference>
<proteinExistence type="predicted"/>
<dbReference type="InterPro" id="IPR021109">
    <property type="entry name" value="Peptidase_aspartic_dom_sf"/>
</dbReference>
<protein>
    <recommendedName>
        <fullName evidence="9">Integrase catalytic domain-containing protein</fullName>
    </recommendedName>
</protein>
<evidence type="ECO:0000313" key="7">
    <source>
        <dbReference type="EMBL" id="KAF2323964.1"/>
    </source>
</evidence>
<keyword evidence="3" id="KW-0540">Nuclease</keyword>
<keyword evidence="5" id="KW-0695">RNA-directed DNA polymerase</keyword>
<feature type="compositionally biased region" description="Polar residues" evidence="6">
    <location>
        <begin position="388"/>
        <end position="404"/>
    </location>
</feature>
<dbReference type="EMBL" id="JAAGAX010000001">
    <property type="protein sequence ID" value="KAF2323964.1"/>
    <property type="molecule type" value="Genomic_DNA"/>
</dbReference>
<dbReference type="GO" id="GO:0003964">
    <property type="term" value="F:RNA-directed DNA polymerase activity"/>
    <property type="evidence" value="ECO:0007669"/>
    <property type="project" value="UniProtKB-KW"/>
</dbReference>
<dbReference type="GO" id="GO:0003676">
    <property type="term" value="F:nucleic acid binding"/>
    <property type="evidence" value="ECO:0007669"/>
    <property type="project" value="InterPro"/>
</dbReference>
<dbReference type="InterPro" id="IPR050951">
    <property type="entry name" value="Retrovirus_Pol_polyprotein"/>
</dbReference>
<dbReference type="CDD" id="cd00303">
    <property type="entry name" value="retropepsin_like"/>
    <property type="match status" value="1"/>
</dbReference>
<evidence type="ECO:0000256" key="3">
    <source>
        <dbReference type="ARBA" id="ARBA00022722"/>
    </source>
</evidence>
<dbReference type="InterPro" id="IPR001969">
    <property type="entry name" value="Aspartic_peptidase_AS"/>
</dbReference>
<dbReference type="GO" id="GO:0004519">
    <property type="term" value="F:endonuclease activity"/>
    <property type="evidence" value="ECO:0007669"/>
    <property type="project" value="UniProtKB-KW"/>
</dbReference>
<evidence type="ECO:0008006" key="9">
    <source>
        <dbReference type="Google" id="ProtNLM"/>
    </source>
</evidence>
<dbReference type="InterPro" id="IPR012337">
    <property type="entry name" value="RNaseH-like_sf"/>
</dbReference>
<evidence type="ECO:0000256" key="5">
    <source>
        <dbReference type="ARBA" id="ARBA00022918"/>
    </source>
</evidence>
<keyword evidence="4" id="KW-0255">Endonuclease</keyword>
<comment type="caution">
    <text evidence="7">The sequence shown here is derived from an EMBL/GenBank/DDBJ whole genome shotgun (WGS) entry which is preliminary data.</text>
</comment>
<evidence type="ECO:0000256" key="6">
    <source>
        <dbReference type="SAM" id="MobiDB-lite"/>
    </source>
</evidence>
<dbReference type="InterPro" id="IPR036397">
    <property type="entry name" value="RNaseH_sf"/>
</dbReference>
<evidence type="ECO:0000313" key="8">
    <source>
        <dbReference type="Proteomes" id="UP000467840"/>
    </source>
</evidence>
<dbReference type="PANTHER" id="PTHR37984:SF5">
    <property type="entry name" value="PROTEIN NYNRIN-LIKE"/>
    <property type="match status" value="1"/>
</dbReference>
<dbReference type="GO" id="GO:0006508">
    <property type="term" value="P:proteolysis"/>
    <property type="evidence" value="ECO:0007669"/>
    <property type="project" value="InterPro"/>
</dbReference>
<dbReference type="Proteomes" id="UP000467840">
    <property type="component" value="Chromosome 5"/>
</dbReference>
<keyword evidence="4" id="KW-0378">Hydrolase</keyword>
<dbReference type="SUPFAM" id="SSF53098">
    <property type="entry name" value="Ribonuclease H-like"/>
    <property type="match status" value="1"/>
</dbReference>
<dbReference type="Gene3D" id="3.30.420.10">
    <property type="entry name" value="Ribonuclease H-like superfamily/Ribonuclease H"/>
    <property type="match status" value="1"/>
</dbReference>
<keyword evidence="2" id="KW-0548">Nucleotidyltransferase</keyword>
<accession>A0A6A6NFN0</accession>
<sequence length="471" mass="53006">MGKVLAAMKVEQEKHMASFQLEQEQCFARLESLLTNPCGKTTVVEGDCSSNRSTTITVVPPPIIPAVVQPVAVEDTSMAVKKIELPNFDGADPTSCLARAKQYFTINFTREEVQLTDELMCRYGGDMRNNMFERLSTLRQEGSIDDFINEFVELAAQVEGLNDQQYMTTKLPGTIKGSPITIMIDSGASHNFIPGKVVSQLNLIVDVTLVFGVLLGDGHRTKSEGLSKLTDIDFGVFLWELNELDGQREFEAKITQSQQEDLNNLVCDRDPLFLSNFWFELFKLQGTQLKMSTAYHPETDGQTEDLNRGLETYLRCFASEQPKQWSRWPLGRIEGVKIHPVLHVSQLKRALGNHKVLLELPKALKVEERFVEPEEILQKRIVDVNGDQVPQFQSSGKGESNVSGPNMDPPFLGQSSRPLRVYYRKKWKKGLAAANQNAGKEDSSMGQMSVYDLEKFLLAHFADHTKHMMLN</sequence>
<keyword evidence="1" id="KW-0808">Transferase</keyword>
<dbReference type="GO" id="GO:0004190">
    <property type="term" value="F:aspartic-type endopeptidase activity"/>
    <property type="evidence" value="ECO:0007669"/>
    <property type="project" value="InterPro"/>
</dbReference>